<dbReference type="AlphaFoldDB" id="A0A975YEH3"/>
<gene>
    <name evidence="4" type="ORF">KUL25_12875</name>
</gene>
<evidence type="ECO:0000256" key="2">
    <source>
        <dbReference type="ARBA" id="ARBA00023315"/>
    </source>
</evidence>
<evidence type="ECO:0000313" key="4">
    <source>
        <dbReference type="EMBL" id="QXL86363.1"/>
    </source>
</evidence>
<reference evidence="4 5" key="1">
    <citation type="submission" date="2021-07" db="EMBL/GenBank/DDBJ databases">
        <title>Karlodiniumbacter phycospheric gen. nov., sp. nov., a phycosphere bacterium isolated from karlodinium veneficum.</title>
        <authorList>
            <person name="Peng Y."/>
            <person name="Jiang L."/>
            <person name="Lee J."/>
        </authorList>
    </citation>
    <scope>NUCLEOTIDE SEQUENCE</scope>
    <source>
        <strain evidence="4 5">N5</strain>
    </source>
</reference>
<dbReference type="EMBL" id="CP078073">
    <property type="protein sequence ID" value="QXL86363.1"/>
    <property type="molecule type" value="Genomic_DNA"/>
</dbReference>
<dbReference type="InterPro" id="IPR000182">
    <property type="entry name" value="GNAT_dom"/>
</dbReference>
<dbReference type="Pfam" id="PF13508">
    <property type="entry name" value="Acetyltransf_7"/>
    <property type="match status" value="1"/>
</dbReference>
<evidence type="ECO:0000259" key="3">
    <source>
        <dbReference type="PROSITE" id="PS51186"/>
    </source>
</evidence>
<dbReference type="CDD" id="cd04301">
    <property type="entry name" value="NAT_SF"/>
    <property type="match status" value="1"/>
</dbReference>
<dbReference type="Proteomes" id="UP000693972">
    <property type="component" value="Unassembled WGS sequence"/>
</dbReference>
<dbReference type="PANTHER" id="PTHR43420">
    <property type="entry name" value="ACETYLTRANSFERASE"/>
    <property type="match status" value="1"/>
</dbReference>
<evidence type="ECO:0000256" key="1">
    <source>
        <dbReference type="ARBA" id="ARBA00022679"/>
    </source>
</evidence>
<dbReference type="RefSeq" id="WP_257893325.1">
    <property type="nucleotide sequence ID" value="NZ_JAIMBW010000001.1"/>
</dbReference>
<dbReference type="EMBL" id="JAIMBW010000001">
    <property type="protein sequence ID" value="MBY4893657.1"/>
    <property type="molecule type" value="Genomic_DNA"/>
</dbReference>
<evidence type="ECO:0000313" key="5">
    <source>
        <dbReference type="Proteomes" id="UP000693972"/>
    </source>
</evidence>
<dbReference type="SUPFAM" id="SSF55729">
    <property type="entry name" value="Acyl-CoA N-acyltransferases (Nat)"/>
    <property type="match status" value="1"/>
</dbReference>
<sequence>MPWLPVLHAIEGDRKLFDTRVLPQDDVVVAETDGVIAGFMARHGDWIEHLYIAPAHQRQGLGAAFIARAKAQVPYLQLWVFARNHAAQTFYAAHGFEEVERTDGQNNEEKTPDIRMEWRALS</sequence>
<keyword evidence="5" id="KW-1185">Reference proteome</keyword>
<dbReference type="PANTHER" id="PTHR43420:SF51">
    <property type="entry name" value="PEPTIDYL-LYSINE N-ACETYLTRANSFERASE YIAC"/>
    <property type="match status" value="1"/>
</dbReference>
<dbReference type="InterPro" id="IPR016181">
    <property type="entry name" value="Acyl_CoA_acyltransferase"/>
</dbReference>
<accession>A0A975YEH3</accession>
<name>A0A975YEH3_9RHOB</name>
<proteinExistence type="predicted"/>
<keyword evidence="1" id="KW-0808">Transferase</keyword>
<dbReference type="PROSITE" id="PS51186">
    <property type="entry name" value="GNAT"/>
    <property type="match status" value="1"/>
</dbReference>
<dbReference type="GO" id="GO:0016747">
    <property type="term" value="F:acyltransferase activity, transferring groups other than amino-acyl groups"/>
    <property type="evidence" value="ECO:0007669"/>
    <property type="project" value="InterPro"/>
</dbReference>
<dbReference type="Gene3D" id="3.40.630.30">
    <property type="match status" value="1"/>
</dbReference>
<dbReference type="InterPro" id="IPR050680">
    <property type="entry name" value="YpeA/RimI_acetyltransf"/>
</dbReference>
<keyword evidence="2" id="KW-0012">Acyltransferase</keyword>
<organism evidence="4">
    <name type="scientific">Gymnodinialimonas phycosphaerae</name>
    <dbReference type="NCBI Taxonomy" id="2841589"/>
    <lineage>
        <taxon>Bacteria</taxon>
        <taxon>Pseudomonadati</taxon>
        <taxon>Pseudomonadota</taxon>
        <taxon>Alphaproteobacteria</taxon>
        <taxon>Rhodobacterales</taxon>
        <taxon>Paracoccaceae</taxon>
        <taxon>Gymnodinialimonas</taxon>
    </lineage>
</organism>
<protein>
    <submittedName>
        <fullName evidence="4">GNAT family N-acetyltransferase</fullName>
    </submittedName>
</protein>
<feature type="domain" description="N-acetyltransferase" evidence="3">
    <location>
        <begin position="1"/>
        <end position="121"/>
    </location>
</feature>